<sequence>MLDKSSIVRCHGHCSLVGCCVCPDMSFIVICHGSRGIVRRSTVASALIRRLLPADMGQGHWSRVGLAHWLYCVVRCQRGQLVGHRTAKGYSEVGSSARRKPDVIEVGTRCSLPHWTNHY</sequence>
<dbReference type="EMBL" id="AMZH03008314">
    <property type="protein sequence ID" value="RRT59228.1"/>
    <property type="molecule type" value="Genomic_DNA"/>
</dbReference>
<name>A0A426Z5H1_ENSVE</name>
<organism evidence="1 2">
    <name type="scientific">Ensete ventricosum</name>
    <name type="common">Abyssinian banana</name>
    <name type="synonym">Musa ensete</name>
    <dbReference type="NCBI Taxonomy" id="4639"/>
    <lineage>
        <taxon>Eukaryota</taxon>
        <taxon>Viridiplantae</taxon>
        <taxon>Streptophyta</taxon>
        <taxon>Embryophyta</taxon>
        <taxon>Tracheophyta</taxon>
        <taxon>Spermatophyta</taxon>
        <taxon>Magnoliopsida</taxon>
        <taxon>Liliopsida</taxon>
        <taxon>Zingiberales</taxon>
        <taxon>Musaceae</taxon>
        <taxon>Ensete</taxon>
    </lineage>
</organism>
<gene>
    <name evidence="1" type="ORF">B296_00043233</name>
</gene>
<dbReference type="AlphaFoldDB" id="A0A426Z5H1"/>
<comment type="caution">
    <text evidence="1">The sequence shown here is derived from an EMBL/GenBank/DDBJ whole genome shotgun (WGS) entry which is preliminary data.</text>
</comment>
<proteinExistence type="predicted"/>
<evidence type="ECO:0000313" key="1">
    <source>
        <dbReference type="EMBL" id="RRT59228.1"/>
    </source>
</evidence>
<reference evidence="1 2" key="1">
    <citation type="journal article" date="2014" name="Agronomy (Basel)">
        <title>A Draft Genome Sequence for Ensete ventricosum, the Drought-Tolerant Tree Against Hunger.</title>
        <authorList>
            <person name="Harrison J."/>
            <person name="Moore K.A."/>
            <person name="Paszkiewicz K."/>
            <person name="Jones T."/>
            <person name="Grant M."/>
            <person name="Ambacheew D."/>
            <person name="Muzemil S."/>
            <person name="Studholme D.J."/>
        </authorList>
    </citation>
    <scope>NUCLEOTIDE SEQUENCE [LARGE SCALE GENOMIC DNA]</scope>
</reference>
<evidence type="ECO:0000313" key="2">
    <source>
        <dbReference type="Proteomes" id="UP000287651"/>
    </source>
</evidence>
<protein>
    <submittedName>
        <fullName evidence="1">Uncharacterized protein</fullName>
    </submittedName>
</protein>
<accession>A0A426Z5H1</accession>
<dbReference type="Proteomes" id="UP000287651">
    <property type="component" value="Unassembled WGS sequence"/>
</dbReference>